<feature type="transmembrane region" description="Helical" evidence="8">
    <location>
        <begin position="124"/>
        <end position="146"/>
    </location>
</feature>
<evidence type="ECO:0000256" key="4">
    <source>
        <dbReference type="ARBA" id="ARBA00022475"/>
    </source>
</evidence>
<feature type="transmembrane region" description="Helical" evidence="8">
    <location>
        <begin position="36"/>
        <end position="54"/>
    </location>
</feature>
<feature type="transmembrane region" description="Helical" evidence="8">
    <location>
        <begin position="167"/>
        <end position="188"/>
    </location>
</feature>
<keyword evidence="3" id="KW-0813">Transport</keyword>
<dbReference type="AlphaFoldDB" id="A0A662Z5H0"/>
<evidence type="ECO:0000256" key="8">
    <source>
        <dbReference type="SAM" id="Phobius"/>
    </source>
</evidence>
<gene>
    <name evidence="9" type="ORF">K8V35_01730</name>
    <name evidence="10" type="ORF">SAMN05192557_1522</name>
</gene>
<feature type="transmembrane region" description="Helical" evidence="8">
    <location>
        <begin position="194"/>
        <end position="212"/>
    </location>
</feature>
<keyword evidence="5 8" id="KW-0812">Transmembrane</keyword>
<keyword evidence="6 8" id="KW-1133">Transmembrane helix</keyword>
<name>A0A662Z5H0_9STAP</name>
<protein>
    <submittedName>
        <fullName evidence="9">AEC family transporter</fullName>
    </submittedName>
</protein>
<evidence type="ECO:0000313" key="11">
    <source>
        <dbReference type="Proteomes" id="UP000243605"/>
    </source>
</evidence>
<evidence type="ECO:0000256" key="3">
    <source>
        <dbReference type="ARBA" id="ARBA00022448"/>
    </source>
</evidence>
<dbReference type="Proteomes" id="UP000763505">
    <property type="component" value="Unassembled WGS sequence"/>
</dbReference>
<feature type="transmembrane region" description="Helical" evidence="8">
    <location>
        <begin position="7"/>
        <end position="24"/>
    </location>
</feature>
<dbReference type="GO" id="GO:0005886">
    <property type="term" value="C:plasma membrane"/>
    <property type="evidence" value="ECO:0007669"/>
    <property type="project" value="UniProtKB-SubCell"/>
</dbReference>
<dbReference type="EMBL" id="FOIT01000004">
    <property type="protein sequence ID" value="SEW07840.1"/>
    <property type="molecule type" value="Genomic_DNA"/>
</dbReference>
<keyword evidence="4" id="KW-1003">Cell membrane</keyword>
<dbReference type="InterPro" id="IPR004776">
    <property type="entry name" value="Mem_transp_PIN-like"/>
</dbReference>
<dbReference type="Pfam" id="PF03547">
    <property type="entry name" value="Mem_trans"/>
    <property type="match status" value="1"/>
</dbReference>
<evidence type="ECO:0000256" key="1">
    <source>
        <dbReference type="ARBA" id="ARBA00004651"/>
    </source>
</evidence>
<dbReference type="Proteomes" id="UP000243605">
    <property type="component" value="Unassembled WGS sequence"/>
</dbReference>
<dbReference type="OrthoDB" id="527159at2"/>
<feature type="transmembrane region" description="Helical" evidence="8">
    <location>
        <begin position="224"/>
        <end position="244"/>
    </location>
</feature>
<feature type="transmembrane region" description="Helical" evidence="8">
    <location>
        <begin position="284"/>
        <end position="307"/>
    </location>
</feature>
<dbReference type="EMBL" id="DYYI01000015">
    <property type="protein sequence ID" value="HJE19060.1"/>
    <property type="molecule type" value="Genomic_DNA"/>
</dbReference>
<evidence type="ECO:0000313" key="9">
    <source>
        <dbReference type="EMBL" id="HJE19060.1"/>
    </source>
</evidence>
<dbReference type="RefSeq" id="WP_091475387.1">
    <property type="nucleotide sequence ID" value="NZ_FOIT01000004.1"/>
</dbReference>
<comment type="subcellular location">
    <subcellularLocation>
        <location evidence="1">Cell membrane</location>
        <topology evidence="1">Multi-pass membrane protein</topology>
    </subcellularLocation>
</comment>
<evidence type="ECO:0000256" key="5">
    <source>
        <dbReference type="ARBA" id="ARBA00022692"/>
    </source>
</evidence>
<feature type="transmembrane region" description="Helical" evidence="8">
    <location>
        <begin position="250"/>
        <end position="272"/>
    </location>
</feature>
<dbReference type="GO" id="GO:0055085">
    <property type="term" value="P:transmembrane transport"/>
    <property type="evidence" value="ECO:0007669"/>
    <property type="project" value="InterPro"/>
</dbReference>
<dbReference type="Gene3D" id="1.20.1530.20">
    <property type="match status" value="1"/>
</dbReference>
<evidence type="ECO:0000256" key="6">
    <source>
        <dbReference type="ARBA" id="ARBA00022989"/>
    </source>
</evidence>
<evidence type="ECO:0000256" key="2">
    <source>
        <dbReference type="ARBA" id="ARBA00010145"/>
    </source>
</evidence>
<proteinExistence type="inferred from homology"/>
<feature type="transmembrane region" description="Helical" evidence="8">
    <location>
        <begin position="66"/>
        <end position="88"/>
    </location>
</feature>
<comment type="similarity">
    <text evidence="2">Belongs to the auxin efflux carrier (TC 2.A.69) family.</text>
</comment>
<keyword evidence="7 8" id="KW-0472">Membrane</keyword>
<evidence type="ECO:0000256" key="7">
    <source>
        <dbReference type="ARBA" id="ARBA00023136"/>
    </source>
</evidence>
<dbReference type="PANTHER" id="PTHR36838">
    <property type="entry name" value="AUXIN EFFLUX CARRIER FAMILY PROTEIN"/>
    <property type="match status" value="1"/>
</dbReference>
<dbReference type="PANTHER" id="PTHR36838:SF1">
    <property type="entry name" value="SLR1864 PROTEIN"/>
    <property type="match status" value="1"/>
</dbReference>
<organism evidence="10 11">
    <name type="scientific">Aliicoccus persicus</name>
    <dbReference type="NCBI Taxonomy" id="930138"/>
    <lineage>
        <taxon>Bacteria</taxon>
        <taxon>Bacillati</taxon>
        <taxon>Bacillota</taxon>
        <taxon>Bacilli</taxon>
        <taxon>Bacillales</taxon>
        <taxon>Staphylococcaceae</taxon>
        <taxon>Aliicoccus</taxon>
    </lineage>
</organism>
<accession>A0A662Z5H0</accession>
<reference evidence="10 11" key="1">
    <citation type="submission" date="2016-10" db="EMBL/GenBank/DDBJ databases">
        <authorList>
            <person name="Varghese N."/>
            <person name="Submissions S."/>
        </authorList>
    </citation>
    <scope>NUCLEOTIDE SEQUENCE [LARGE SCALE GENOMIC DNA]</scope>
    <source>
        <strain evidence="10 11">IBRC-M10081</strain>
    </source>
</reference>
<evidence type="ECO:0000313" key="10">
    <source>
        <dbReference type="EMBL" id="SEW07840.1"/>
    </source>
</evidence>
<dbReference type="InterPro" id="IPR038770">
    <property type="entry name" value="Na+/solute_symporter_sf"/>
</dbReference>
<sequence length="308" mass="34229">MTEFLYIVYEVILPILIIVVLGYIVQLKYNLDLSTLSRLTIFYILPGFIFMTLYRTAIDLGQFLSIFGILIIYAGVSFLIAQVIGHFMGLSRDRQTLFTNSNIFYNAGNYGVPVNDLVFRSDPFAMMTQVMIIIFQNIFVFTYGIVSLSAKDTSKLKAMLGYFKMPIFYAVLLGLLASIFNVNLPSPIESSFEYIRQSMVAIVLFILGAQIAQIKFTRLSKSAFVATLTRLIVGPVMMFPIILIFGLDGIVAQVLLIAAALPSAVNSVIIAQQYTDDSSYAAEIVMMTTLLSPITVSATIFIANIYFG</sequence>
<keyword evidence="11" id="KW-1185">Reference proteome</keyword>
<reference evidence="9" key="2">
    <citation type="journal article" date="2021" name="PeerJ">
        <title>Extensive microbial diversity within the chicken gut microbiome revealed by metagenomics and culture.</title>
        <authorList>
            <person name="Gilroy R."/>
            <person name="Ravi A."/>
            <person name="Getino M."/>
            <person name="Pursley I."/>
            <person name="Horton D.L."/>
            <person name="Alikhan N.F."/>
            <person name="Baker D."/>
            <person name="Gharbi K."/>
            <person name="Hall N."/>
            <person name="Watson M."/>
            <person name="Adriaenssens E.M."/>
            <person name="Foster-Nyarko E."/>
            <person name="Jarju S."/>
            <person name="Secka A."/>
            <person name="Antonio M."/>
            <person name="Oren A."/>
            <person name="Chaudhuri R.R."/>
            <person name="La Ragione R."/>
            <person name="Hildebrand F."/>
            <person name="Pallen M.J."/>
        </authorList>
    </citation>
    <scope>NUCLEOTIDE SEQUENCE</scope>
    <source>
        <strain evidence="9">6019</strain>
    </source>
</reference>
<reference evidence="9" key="3">
    <citation type="submission" date="2021-09" db="EMBL/GenBank/DDBJ databases">
        <authorList>
            <person name="Gilroy R."/>
        </authorList>
    </citation>
    <scope>NUCLEOTIDE SEQUENCE</scope>
    <source>
        <strain evidence="9">6019</strain>
    </source>
</reference>